<evidence type="ECO:0000256" key="2">
    <source>
        <dbReference type="ARBA" id="ARBA00022946"/>
    </source>
</evidence>
<gene>
    <name evidence="4" type="ORF">SCD90_03625</name>
</gene>
<proteinExistence type="inferred from homology"/>
<dbReference type="InterPro" id="IPR011419">
    <property type="entry name" value="ATP12_ATP_synth-F1-assembly"/>
</dbReference>
<dbReference type="PANTHER" id="PTHR21013">
    <property type="entry name" value="ATP SYNTHASE MITOCHONDRIAL F1 COMPLEX ASSEMBLY FACTOR 2/ATP12 PROTEIN, MITOCHONDRIAL PRECURSOR"/>
    <property type="match status" value="1"/>
</dbReference>
<dbReference type="RefSeq" id="WP_319843277.1">
    <property type="nucleotide sequence ID" value="NZ_JAXAFJ010000002.1"/>
</dbReference>
<name>A0ABU4RJY3_9HYPH</name>
<reference evidence="4 5" key="1">
    <citation type="submission" date="2023-11" db="EMBL/GenBank/DDBJ databases">
        <authorList>
            <person name="Bao R."/>
        </authorList>
    </citation>
    <scope>NUCLEOTIDE SEQUENCE [LARGE SCALE GENOMIC DNA]</scope>
    <source>
        <strain evidence="4 5">PJ23</strain>
    </source>
</reference>
<protein>
    <submittedName>
        <fullName evidence="4">ATP12 family protein</fullName>
    </submittedName>
</protein>
<dbReference type="Gene3D" id="1.10.3580.10">
    <property type="entry name" value="ATP12 ATPase"/>
    <property type="match status" value="1"/>
</dbReference>
<evidence type="ECO:0000313" key="4">
    <source>
        <dbReference type="EMBL" id="MDX6805147.1"/>
    </source>
</evidence>
<evidence type="ECO:0000256" key="1">
    <source>
        <dbReference type="ARBA" id="ARBA00008231"/>
    </source>
</evidence>
<dbReference type="InterPro" id="IPR042272">
    <property type="entry name" value="ATP12_ATP_synth-F1-assembly_N"/>
</dbReference>
<dbReference type="Pfam" id="PF07542">
    <property type="entry name" value="ATP12"/>
    <property type="match status" value="1"/>
</dbReference>
<keyword evidence="5" id="KW-1185">Reference proteome</keyword>
<sequence length="256" mass="27868">MSEEREDAMAMAKRLMRPELAKRFYKSADIQPAEAGYAVVLDGRGVRTPGRNPVVTPWESLSQALAAEWNAQVDVINPSTMPLSRIVNSAIDGVARDSGAVRAEVVKYSGSDLICYRAEGPERLVARQAEAWDPILSWAERQLGSRFVLAQGVVFISQPPETSAAMDRALADLDTFRLAAVNVVTTLTGSALIALALLHGHLTLAEAWGAAHVDEDWNNELWGADEEAEVRRARRFEELRAAGSILQMGSREAATA</sequence>
<dbReference type="SUPFAM" id="SSF160909">
    <property type="entry name" value="ATP12-like"/>
    <property type="match status" value="1"/>
</dbReference>
<dbReference type="Gene3D" id="3.30.2180.10">
    <property type="entry name" value="ATP12-like"/>
    <property type="match status" value="1"/>
</dbReference>
<dbReference type="InterPro" id="IPR023335">
    <property type="entry name" value="ATP12_ortho_dom_sf"/>
</dbReference>
<organism evidence="4 5">
    <name type="scientific">Terrihabitans rhizophilus</name>
    <dbReference type="NCBI Taxonomy" id="3092662"/>
    <lineage>
        <taxon>Bacteria</taxon>
        <taxon>Pseudomonadati</taxon>
        <taxon>Pseudomonadota</taxon>
        <taxon>Alphaproteobacteria</taxon>
        <taxon>Hyphomicrobiales</taxon>
        <taxon>Terrihabitans</taxon>
    </lineage>
</organism>
<keyword evidence="3" id="KW-0143">Chaperone</keyword>
<evidence type="ECO:0000256" key="3">
    <source>
        <dbReference type="ARBA" id="ARBA00023186"/>
    </source>
</evidence>
<dbReference type="PANTHER" id="PTHR21013:SF10">
    <property type="entry name" value="ATP SYNTHASE MITOCHONDRIAL F1 COMPLEX ASSEMBLY FACTOR 2"/>
    <property type="match status" value="1"/>
</dbReference>
<comment type="caution">
    <text evidence="4">The sequence shown here is derived from an EMBL/GenBank/DDBJ whole genome shotgun (WGS) entry which is preliminary data.</text>
</comment>
<dbReference type="EMBL" id="JAXAFJ010000002">
    <property type="protein sequence ID" value="MDX6805147.1"/>
    <property type="molecule type" value="Genomic_DNA"/>
</dbReference>
<comment type="similarity">
    <text evidence="1">Belongs to the ATP12 family.</text>
</comment>
<keyword evidence="2" id="KW-0809">Transit peptide</keyword>
<dbReference type="Proteomes" id="UP001274321">
    <property type="component" value="Unassembled WGS sequence"/>
</dbReference>
<accession>A0ABU4RJY3</accession>
<evidence type="ECO:0000313" key="5">
    <source>
        <dbReference type="Proteomes" id="UP001274321"/>
    </source>
</evidence>